<dbReference type="InterPro" id="IPR011075">
    <property type="entry name" value="TetR_C"/>
</dbReference>
<organism evidence="7 8">
    <name type="scientific">Umezawaea tangerina</name>
    <dbReference type="NCBI Taxonomy" id="84725"/>
    <lineage>
        <taxon>Bacteria</taxon>
        <taxon>Bacillati</taxon>
        <taxon>Actinomycetota</taxon>
        <taxon>Actinomycetes</taxon>
        <taxon>Pseudonocardiales</taxon>
        <taxon>Pseudonocardiaceae</taxon>
        <taxon>Umezawaea</taxon>
    </lineage>
</organism>
<dbReference type="Pfam" id="PF16859">
    <property type="entry name" value="TetR_C_11"/>
    <property type="match status" value="1"/>
</dbReference>
<evidence type="ECO:0000256" key="1">
    <source>
        <dbReference type="ARBA" id="ARBA00023015"/>
    </source>
</evidence>
<keyword evidence="3" id="KW-0804">Transcription</keyword>
<evidence type="ECO:0000256" key="5">
    <source>
        <dbReference type="SAM" id="MobiDB-lite"/>
    </source>
</evidence>
<dbReference type="Proteomes" id="UP000239494">
    <property type="component" value="Unassembled WGS sequence"/>
</dbReference>
<dbReference type="SUPFAM" id="SSF48498">
    <property type="entry name" value="Tetracyclin repressor-like, C-terminal domain"/>
    <property type="match status" value="1"/>
</dbReference>
<dbReference type="SUPFAM" id="SSF46689">
    <property type="entry name" value="Homeodomain-like"/>
    <property type="match status" value="1"/>
</dbReference>
<dbReference type="Pfam" id="PF00440">
    <property type="entry name" value="TetR_N"/>
    <property type="match status" value="1"/>
</dbReference>
<evidence type="ECO:0000313" key="8">
    <source>
        <dbReference type="Proteomes" id="UP000239494"/>
    </source>
</evidence>
<dbReference type="PANTHER" id="PTHR30055:SF148">
    <property type="entry name" value="TETR-FAMILY TRANSCRIPTIONAL REGULATOR"/>
    <property type="match status" value="1"/>
</dbReference>
<accession>A0A2T0SXX6</accession>
<evidence type="ECO:0000313" key="7">
    <source>
        <dbReference type="EMBL" id="PRY38268.1"/>
    </source>
</evidence>
<dbReference type="InterPro" id="IPR036271">
    <property type="entry name" value="Tet_transcr_reg_TetR-rel_C_sf"/>
</dbReference>
<dbReference type="InterPro" id="IPR001647">
    <property type="entry name" value="HTH_TetR"/>
</dbReference>
<feature type="region of interest" description="Disordered" evidence="5">
    <location>
        <begin position="1"/>
        <end position="32"/>
    </location>
</feature>
<gene>
    <name evidence="7" type="ORF">CLV43_109489</name>
</gene>
<reference evidence="7 8" key="1">
    <citation type="submission" date="2018-03" db="EMBL/GenBank/DDBJ databases">
        <title>Genomic Encyclopedia of Archaeal and Bacterial Type Strains, Phase II (KMG-II): from individual species to whole genera.</title>
        <authorList>
            <person name="Goeker M."/>
        </authorList>
    </citation>
    <scope>NUCLEOTIDE SEQUENCE [LARGE SCALE GENOMIC DNA]</scope>
    <source>
        <strain evidence="7 8">DSM 44720</strain>
    </source>
</reference>
<keyword evidence="8" id="KW-1185">Reference proteome</keyword>
<evidence type="ECO:0000256" key="2">
    <source>
        <dbReference type="ARBA" id="ARBA00023125"/>
    </source>
</evidence>
<dbReference type="GO" id="GO:0000976">
    <property type="term" value="F:transcription cis-regulatory region binding"/>
    <property type="evidence" value="ECO:0007669"/>
    <property type="project" value="TreeGrafter"/>
</dbReference>
<dbReference type="Gene3D" id="1.10.357.10">
    <property type="entry name" value="Tetracycline Repressor, domain 2"/>
    <property type="match status" value="1"/>
</dbReference>
<feature type="domain" description="HTH tetR-type" evidence="6">
    <location>
        <begin position="35"/>
        <end position="95"/>
    </location>
</feature>
<feature type="DNA-binding region" description="H-T-H motif" evidence="4">
    <location>
        <begin position="58"/>
        <end position="77"/>
    </location>
</feature>
<keyword evidence="1" id="KW-0805">Transcription regulation</keyword>
<keyword evidence="2 4" id="KW-0238">DNA-binding</keyword>
<comment type="caution">
    <text evidence="7">The sequence shown here is derived from an EMBL/GenBank/DDBJ whole genome shotgun (WGS) entry which is preliminary data.</text>
</comment>
<protein>
    <submittedName>
        <fullName evidence="7">TetR family transcriptional regulator</fullName>
    </submittedName>
</protein>
<dbReference type="InterPro" id="IPR050109">
    <property type="entry name" value="HTH-type_TetR-like_transc_reg"/>
</dbReference>
<dbReference type="AlphaFoldDB" id="A0A2T0SXX6"/>
<name>A0A2T0SXX6_9PSEU</name>
<dbReference type="Gene3D" id="1.10.10.60">
    <property type="entry name" value="Homeodomain-like"/>
    <property type="match status" value="1"/>
</dbReference>
<sequence length="216" mass="23406">MRLDASTPLPTGTLSRMPVVNSESRRARSGNRRDEAARVAVLHAADDLLVEHGFGALTIEAIARRAGVAKQTIYRWWPSKVEILLDTLIEDSDKHVPVPTGEVTADGVRDYLRGFARFLTGDPAGKVLLTLIAQAQHDPGTAGSFHERYLGPRRDQERDLLARALDAGVIAPRLGLDEVVDALVGPIVYRALVGAAVPDALVDALVDDLLRPRPES</sequence>
<evidence type="ECO:0000256" key="3">
    <source>
        <dbReference type="ARBA" id="ARBA00023163"/>
    </source>
</evidence>
<feature type="compositionally biased region" description="Basic and acidic residues" evidence="5">
    <location>
        <begin position="23"/>
        <end position="32"/>
    </location>
</feature>
<dbReference type="PROSITE" id="PS50977">
    <property type="entry name" value="HTH_TETR_2"/>
    <property type="match status" value="1"/>
</dbReference>
<evidence type="ECO:0000256" key="4">
    <source>
        <dbReference type="PROSITE-ProRule" id="PRU00335"/>
    </source>
</evidence>
<dbReference type="GO" id="GO:0003700">
    <property type="term" value="F:DNA-binding transcription factor activity"/>
    <property type="evidence" value="ECO:0007669"/>
    <property type="project" value="TreeGrafter"/>
</dbReference>
<dbReference type="PANTHER" id="PTHR30055">
    <property type="entry name" value="HTH-TYPE TRANSCRIPTIONAL REGULATOR RUTR"/>
    <property type="match status" value="1"/>
</dbReference>
<dbReference type="EMBL" id="PVTF01000009">
    <property type="protein sequence ID" value="PRY38268.1"/>
    <property type="molecule type" value="Genomic_DNA"/>
</dbReference>
<proteinExistence type="predicted"/>
<evidence type="ECO:0000259" key="6">
    <source>
        <dbReference type="PROSITE" id="PS50977"/>
    </source>
</evidence>
<dbReference type="InterPro" id="IPR009057">
    <property type="entry name" value="Homeodomain-like_sf"/>
</dbReference>
<dbReference type="PRINTS" id="PR00455">
    <property type="entry name" value="HTHTETR"/>
</dbReference>